<accession>A0A062VGC2</accession>
<dbReference type="InterPro" id="IPR038488">
    <property type="entry name" value="Integrase_DNA-bd_sf"/>
</dbReference>
<dbReference type="GO" id="GO:0015074">
    <property type="term" value="P:DNA integration"/>
    <property type="evidence" value="ECO:0007669"/>
    <property type="project" value="UniProtKB-KW"/>
</dbReference>
<keyword evidence="5" id="KW-1185">Reference proteome</keyword>
<dbReference type="InterPro" id="IPR025166">
    <property type="entry name" value="Integrase_DNA_bind_dom"/>
</dbReference>
<dbReference type="InterPro" id="IPR050808">
    <property type="entry name" value="Phage_Integrase"/>
</dbReference>
<evidence type="ECO:0000259" key="3">
    <source>
        <dbReference type="Pfam" id="PF13356"/>
    </source>
</evidence>
<dbReference type="Pfam" id="PF13356">
    <property type="entry name" value="Arm-DNA-bind_3"/>
    <property type="match status" value="1"/>
</dbReference>
<gene>
    <name evidence="4" type="ORF">HPO_05792</name>
</gene>
<evidence type="ECO:0000313" key="4">
    <source>
        <dbReference type="EMBL" id="KCZ99424.1"/>
    </source>
</evidence>
<dbReference type="PANTHER" id="PTHR30629">
    <property type="entry name" value="PROPHAGE INTEGRASE"/>
    <property type="match status" value="1"/>
</dbReference>
<dbReference type="EMBL" id="ARYM01000005">
    <property type="protein sequence ID" value="KCZ99424.1"/>
    <property type="molecule type" value="Genomic_DNA"/>
</dbReference>
<name>A0A062VGC2_9PROT</name>
<evidence type="ECO:0000313" key="5">
    <source>
        <dbReference type="Proteomes" id="UP000027100"/>
    </source>
</evidence>
<reference evidence="4 5" key="1">
    <citation type="journal article" date="2014" name="Antonie Van Leeuwenhoek">
        <title>Hyphomonas beringensis sp. nov. and Hyphomonas chukchiensis sp. nov., isolated from surface seawater of the Bering Sea and Chukchi Sea.</title>
        <authorList>
            <person name="Li C."/>
            <person name="Lai Q."/>
            <person name="Li G."/>
            <person name="Dong C."/>
            <person name="Wang J."/>
            <person name="Liao Y."/>
            <person name="Shao Z."/>
        </authorList>
    </citation>
    <scope>NUCLEOTIDE SEQUENCE [LARGE SCALE GENOMIC DNA]</scope>
    <source>
        <strain evidence="4 5">PS728</strain>
    </source>
</reference>
<organism evidence="4 5">
    <name type="scientific">Hyphomonas polymorpha PS728</name>
    <dbReference type="NCBI Taxonomy" id="1280954"/>
    <lineage>
        <taxon>Bacteria</taxon>
        <taxon>Pseudomonadati</taxon>
        <taxon>Pseudomonadota</taxon>
        <taxon>Alphaproteobacteria</taxon>
        <taxon>Hyphomonadales</taxon>
        <taxon>Hyphomonadaceae</taxon>
        <taxon>Hyphomonas</taxon>
    </lineage>
</organism>
<proteinExistence type="inferred from homology"/>
<comment type="caution">
    <text evidence="4">The sequence shown here is derived from an EMBL/GenBank/DDBJ whole genome shotgun (WGS) entry which is preliminary data.</text>
</comment>
<keyword evidence="2" id="KW-0229">DNA integration</keyword>
<sequence>MPLTDMKIRALKPEPKTRKYADGGNMYLEVKPNGSKLWKMAYSFDGKQKTLSFGPYRASRIGCFHGKARAYHISRPCSRMTMLTLGCSPLGARVPGHCSQLGASCTIRGRMFLSSTRLRGSSKRAKSSPHGFADPTTSLALWNQPSSENGWTPTRTLRRSWKDTLLHTKLGFQLSPVWHAGSTSA</sequence>
<dbReference type="Proteomes" id="UP000027100">
    <property type="component" value="Unassembled WGS sequence"/>
</dbReference>
<evidence type="ECO:0000256" key="1">
    <source>
        <dbReference type="ARBA" id="ARBA00008857"/>
    </source>
</evidence>
<protein>
    <submittedName>
        <fullName evidence="4">Phage integrase family site specific recombinase</fullName>
    </submittedName>
</protein>
<dbReference type="STRING" id="1280954.HPO_05792"/>
<feature type="domain" description="Integrase DNA-binding" evidence="3">
    <location>
        <begin position="3"/>
        <end position="57"/>
    </location>
</feature>
<evidence type="ECO:0000256" key="2">
    <source>
        <dbReference type="ARBA" id="ARBA00022908"/>
    </source>
</evidence>
<dbReference type="Gene3D" id="3.30.160.390">
    <property type="entry name" value="Integrase, DNA-binding domain"/>
    <property type="match status" value="1"/>
</dbReference>
<dbReference type="eggNOG" id="COG0582">
    <property type="taxonomic scope" value="Bacteria"/>
</dbReference>
<comment type="similarity">
    <text evidence="1">Belongs to the 'phage' integrase family.</text>
</comment>
<dbReference type="PANTHER" id="PTHR30629:SF2">
    <property type="entry name" value="PROPHAGE INTEGRASE INTS-RELATED"/>
    <property type="match status" value="1"/>
</dbReference>
<dbReference type="AlphaFoldDB" id="A0A062VGC2"/>